<evidence type="ECO:0000256" key="1">
    <source>
        <dbReference type="SAM" id="MobiDB-lite"/>
    </source>
</evidence>
<evidence type="ECO:0000313" key="4">
    <source>
        <dbReference type="Proteomes" id="UP000534783"/>
    </source>
</evidence>
<dbReference type="CDD" id="cd16430">
    <property type="entry name" value="TraB"/>
    <property type="match status" value="1"/>
</dbReference>
<dbReference type="Proteomes" id="UP000534783">
    <property type="component" value="Unassembled WGS sequence"/>
</dbReference>
<evidence type="ECO:0000256" key="2">
    <source>
        <dbReference type="SAM" id="Phobius"/>
    </source>
</evidence>
<sequence>MIENSQKEKNRKYIVLGMVLIVLVAILFLLPMIFTGTAEPGRSAGPPVRVVDERKLSEESFNKTVGDRITDLEQTVKNLQKEISNEKVSRSSGGPRFSFKSPEPEDAAAGPLPALDQLAPRPPVTGAPMVPPPSPARTAGIQAPSKPSKRLLTGLIASERPKFEEKKTDDKKPEKPASVGIPAWSFTKALLISGVDAPTKQNAKGDPRPALLKLTGKTVLPNRGSADLRECFVGGFARADLSGERVYFQTKVLSCLTPSGRRIEKEVDGYVAGEDGKDGLLGRVYSKQGALLARTLVAGFLDGLAGIYEQQATIVSIQPTGTVSTIDSGKALQAGLFAGSASAAEKLADFYMKLVNDTFPVIEVAAGREVDVVFISGLDFEQEVLQ</sequence>
<dbReference type="AlphaFoldDB" id="A0A7X6ID82"/>
<name>A0A7X6ID82_9BACT</name>
<feature type="transmembrane region" description="Helical" evidence="2">
    <location>
        <begin position="12"/>
        <end position="34"/>
    </location>
</feature>
<gene>
    <name evidence="3" type="ORF">MNODULE_22135</name>
</gene>
<dbReference type="EMBL" id="VTOW01000007">
    <property type="protein sequence ID" value="NKE73463.1"/>
    <property type="molecule type" value="Genomic_DNA"/>
</dbReference>
<feature type="compositionally biased region" description="Basic and acidic residues" evidence="1">
    <location>
        <begin position="159"/>
        <end position="175"/>
    </location>
</feature>
<proteinExistence type="predicted"/>
<accession>A0A7X6ID82</accession>
<keyword evidence="2" id="KW-1133">Transmembrane helix</keyword>
<dbReference type="Pfam" id="PF03743">
    <property type="entry name" value="TrbI"/>
    <property type="match status" value="1"/>
</dbReference>
<keyword evidence="2" id="KW-0812">Transmembrane</keyword>
<organism evidence="3 4">
    <name type="scientific">Candidatus Manganitrophus noduliformans</name>
    <dbReference type="NCBI Taxonomy" id="2606439"/>
    <lineage>
        <taxon>Bacteria</taxon>
        <taxon>Pseudomonadati</taxon>
        <taxon>Nitrospirota</taxon>
        <taxon>Nitrospiria</taxon>
        <taxon>Candidatus Troglogloeales</taxon>
        <taxon>Candidatus Manganitrophaceae</taxon>
        <taxon>Candidatus Manganitrophus</taxon>
    </lineage>
</organism>
<dbReference type="InterPro" id="IPR005498">
    <property type="entry name" value="T4SS_VirB10/TraB/TrbI"/>
</dbReference>
<evidence type="ECO:0008006" key="5">
    <source>
        <dbReference type="Google" id="ProtNLM"/>
    </source>
</evidence>
<evidence type="ECO:0000313" key="3">
    <source>
        <dbReference type="EMBL" id="NKE73463.1"/>
    </source>
</evidence>
<feature type="compositionally biased region" description="Pro residues" evidence="1">
    <location>
        <begin position="120"/>
        <end position="135"/>
    </location>
</feature>
<dbReference type="RefSeq" id="WP_168063420.1">
    <property type="nucleotide sequence ID" value="NZ_VTOW01000007.1"/>
</dbReference>
<feature type="region of interest" description="Disordered" evidence="1">
    <location>
        <begin position="83"/>
        <end position="179"/>
    </location>
</feature>
<keyword evidence="2" id="KW-0472">Membrane</keyword>
<keyword evidence="4" id="KW-1185">Reference proteome</keyword>
<protein>
    <recommendedName>
        <fullName evidence="5">Conjugal transfer protein TraB</fullName>
    </recommendedName>
</protein>
<comment type="caution">
    <text evidence="3">The sequence shown here is derived from an EMBL/GenBank/DDBJ whole genome shotgun (WGS) entry which is preliminary data.</text>
</comment>
<reference evidence="3 4" key="1">
    <citation type="journal article" date="2020" name="Nature">
        <title>Bacterial chemolithoautotrophy via manganese oxidation.</title>
        <authorList>
            <person name="Yu H."/>
            <person name="Leadbetter J.R."/>
        </authorList>
    </citation>
    <scope>NUCLEOTIDE SEQUENCE [LARGE SCALE GENOMIC DNA]</scope>
    <source>
        <strain evidence="3 4">Mn-1</strain>
    </source>
</reference>